<evidence type="ECO:0000259" key="6">
    <source>
        <dbReference type="Pfam" id="PF14378"/>
    </source>
</evidence>
<evidence type="ECO:0000256" key="3">
    <source>
        <dbReference type="ARBA" id="ARBA00022989"/>
    </source>
</evidence>
<dbReference type="AlphaFoldDB" id="A0A381Q2K0"/>
<evidence type="ECO:0000256" key="4">
    <source>
        <dbReference type="ARBA" id="ARBA00023136"/>
    </source>
</evidence>
<dbReference type="GO" id="GO:0016020">
    <property type="term" value="C:membrane"/>
    <property type="evidence" value="ECO:0007669"/>
    <property type="project" value="UniProtKB-SubCell"/>
</dbReference>
<sequence length="261" mass="29331">MLVARRRWWKELLIIFGFYLLYGQVRNQFGSDGFFAAKTSTAAENARRVIDFEKRLGLFFEEDLQNWFLDWGWFLWFWNVFYGSLHFVVTIGVGLYLYRRFPLRFMRYRTGLAITTALGLVGFAAFPLMPPRLLSSPPPYGGAMTDFAFVDTLSVHGGLWSFDSGTLQAISNQWAAMPSLHLAWAAWCAIAVGPVLKSNSARIAMWGYPVATSFGIVITANHYWIDGLAGILVLGAGMWCAQRILDWQLIAVNNTSTGGGI</sequence>
<dbReference type="InterPro" id="IPR052185">
    <property type="entry name" value="IPC_Synthase-Related"/>
</dbReference>
<feature type="transmembrane region" description="Helical" evidence="5">
    <location>
        <begin position="73"/>
        <end position="98"/>
    </location>
</feature>
<dbReference type="EMBL" id="UINC01001150">
    <property type="protein sequence ID" value="SUZ72519.1"/>
    <property type="molecule type" value="Genomic_DNA"/>
</dbReference>
<proteinExistence type="predicted"/>
<keyword evidence="4 5" id="KW-0472">Membrane</keyword>
<gene>
    <name evidence="7" type="ORF">METZ01_LOCUS25373</name>
</gene>
<accession>A0A381Q2K0</accession>
<dbReference type="CDD" id="cd03386">
    <property type="entry name" value="PAP2_Aur1_like"/>
    <property type="match status" value="1"/>
</dbReference>
<feature type="transmembrane region" description="Helical" evidence="5">
    <location>
        <begin position="110"/>
        <end position="129"/>
    </location>
</feature>
<organism evidence="7">
    <name type="scientific">marine metagenome</name>
    <dbReference type="NCBI Taxonomy" id="408172"/>
    <lineage>
        <taxon>unclassified sequences</taxon>
        <taxon>metagenomes</taxon>
        <taxon>ecological metagenomes</taxon>
    </lineage>
</organism>
<feature type="domain" description="Inositolphosphotransferase Aur1/Ipt1" evidence="6">
    <location>
        <begin position="48"/>
        <end position="239"/>
    </location>
</feature>
<reference evidence="7" key="1">
    <citation type="submission" date="2018-05" db="EMBL/GenBank/DDBJ databases">
        <authorList>
            <person name="Lanie J.A."/>
            <person name="Ng W.-L."/>
            <person name="Kazmierczak K.M."/>
            <person name="Andrzejewski T.M."/>
            <person name="Davidsen T.M."/>
            <person name="Wayne K.J."/>
            <person name="Tettelin H."/>
            <person name="Glass J.I."/>
            <person name="Rusch D."/>
            <person name="Podicherti R."/>
            <person name="Tsui H.-C.T."/>
            <person name="Winkler M.E."/>
        </authorList>
    </citation>
    <scope>NUCLEOTIDE SEQUENCE</scope>
</reference>
<feature type="transmembrane region" description="Helical" evidence="5">
    <location>
        <begin position="203"/>
        <end position="225"/>
    </location>
</feature>
<keyword evidence="2 5" id="KW-0812">Transmembrane</keyword>
<evidence type="ECO:0000313" key="7">
    <source>
        <dbReference type="EMBL" id="SUZ72519.1"/>
    </source>
</evidence>
<comment type="subcellular location">
    <subcellularLocation>
        <location evidence="1">Membrane</location>
        <topology evidence="1">Multi-pass membrane protein</topology>
    </subcellularLocation>
</comment>
<protein>
    <recommendedName>
        <fullName evidence="6">Inositolphosphotransferase Aur1/Ipt1 domain-containing protein</fullName>
    </recommendedName>
</protein>
<evidence type="ECO:0000256" key="1">
    <source>
        <dbReference type="ARBA" id="ARBA00004141"/>
    </source>
</evidence>
<dbReference type="InterPro" id="IPR026841">
    <property type="entry name" value="Aur1/Ipt1"/>
</dbReference>
<dbReference type="Pfam" id="PF14378">
    <property type="entry name" value="PAP2_3"/>
    <property type="match status" value="1"/>
</dbReference>
<dbReference type="PANTHER" id="PTHR31310">
    <property type="match status" value="1"/>
</dbReference>
<name>A0A381Q2K0_9ZZZZ</name>
<keyword evidence="3 5" id="KW-1133">Transmembrane helix</keyword>
<feature type="transmembrane region" description="Helical" evidence="5">
    <location>
        <begin position="7"/>
        <end position="25"/>
    </location>
</feature>
<feature type="transmembrane region" description="Helical" evidence="5">
    <location>
        <begin position="174"/>
        <end position="196"/>
    </location>
</feature>
<dbReference type="PANTHER" id="PTHR31310:SF7">
    <property type="entry name" value="PA-PHOSPHATASE RELATED-FAMILY PROTEIN DDB_G0268928"/>
    <property type="match status" value="1"/>
</dbReference>
<evidence type="ECO:0000256" key="5">
    <source>
        <dbReference type="SAM" id="Phobius"/>
    </source>
</evidence>
<evidence type="ECO:0000256" key="2">
    <source>
        <dbReference type="ARBA" id="ARBA00022692"/>
    </source>
</evidence>